<dbReference type="GO" id="GO:0005509">
    <property type="term" value="F:calcium ion binding"/>
    <property type="evidence" value="ECO:0007669"/>
    <property type="project" value="InterPro"/>
</dbReference>
<dbReference type="Gene3D" id="3.90.70.10">
    <property type="entry name" value="Cysteine proteinases"/>
    <property type="match status" value="2"/>
</dbReference>
<protein>
    <recommendedName>
        <fullName evidence="2">ubiquitinyl hydrolase 1</fullName>
        <ecNumber evidence="2">3.4.19.12</ecNumber>
    </recommendedName>
</protein>
<dbReference type="InterPro" id="IPR006615">
    <property type="entry name" value="Pept_C19_DUSP"/>
</dbReference>
<feature type="domain" description="EF-hand" evidence="5">
    <location>
        <begin position="300"/>
        <end position="335"/>
    </location>
</feature>
<name>W5J6U1_ANODA</name>
<dbReference type="PROSITE" id="PS50235">
    <property type="entry name" value="USP_3"/>
    <property type="match status" value="1"/>
</dbReference>
<dbReference type="Gene3D" id="3.30.2230.10">
    <property type="entry name" value="DUSP-like"/>
    <property type="match status" value="1"/>
</dbReference>
<evidence type="ECO:0000259" key="5">
    <source>
        <dbReference type="PROSITE" id="PS50222"/>
    </source>
</evidence>
<evidence type="ECO:0000259" key="7">
    <source>
        <dbReference type="PROSITE" id="PS51283"/>
    </source>
</evidence>
<dbReference type="InterPro" id="IPR011992">
    <property type="entry name" value="EF-hand-dom_pair"/>
</dbReference>
<evidence type="ECO:0000256" key="1">
    <source>
        <dbReference type="ARBA" id="ARBA00000707"/>
    </source>
</evidence>
<dbReference type="Proteomes" id="UP000000673">
    <property type="component" value="Unassembled WGS sequence"/>
</dbReference>
<dbReference type="HOGENOM" id="CLU_001060_10_1_1"/>
<feature type="region of interest" description="Disordered" evidence="4">
    <location>
        <begin position="1805"/>
        <end position="1889"/>
    </location>
</feature>
<dbReference type="SUPFAM" id="SSF47473">
    <property type="entry name" value="EF-hand"/>
    <property type="match status" value="2"/>
</dbReference>
<dbReference type="FunFam" id="3.90.70.10:FF:000080">
    <property type="entry name" value="Ubiquitin carboxyl-terminal hydrolase 15"/>
    <property type="match status" value="1"/>
</dbReference>
<feature type="domain" description="USP" evidence="6">
    <location>
        <begin position="869"/>
        <end position="1975"/>
    </location>
</feature>
<keyword evidence="3" id="KW-0106">Calcium</keyword>
<dbReference type="Pfam" id="PF25265">
    <property type="entry name" value="USP32_N"/>
    <property type="match status" value="1"/>
</dbReference>
<dbReference type="Pfam" id="PF06337">
    <property type="entry name" value="DUSP"/>
    <property type="match status" value="1"/>
</dbReference>
<dbReference type="PANTHER" id="PTHR21646">
    <property type="entry name" value="UBIQUITIN CARBOXYL-TERMINAL HYDROLASE"/>
    <property type="match status" value="1"/>
</dbReference>
<feature type="region of interest" description="Disordered" evidence="4">
    <location>
        <begin position="1173"/>
        <end position="1204"/>
    </location>
</feature>
<dbReference type="PANTHER" id="PTHR21646:SF76">
    <property type="entry name" value="UBIQUITIN CARBOXYL-TERMINAL HYDROLASE 32"/>
    <property type="match status" value="1"/>
</dbReference>
<evidence type="ECO:0000256" key="4">
    <source>
        <dbReference type="SAM" id="MobiDB-lite"/>
    </source>
</evidence>
<evidence type="ECO:0000313" key="8">
    <source>
        <dbReference type="EMBL" id="ETN59118.1"/>
    </source>
</evidence>
<comment type="catalytic activity">
    <reaction evidence="1">
        <text>Thiol-dependent hydrolysis of ester, thioester, amide, peptide and isopeptide bonds formed by the C-terminal Gly of ubiquitin (a 76-residue protein attached to proteins as an intracellular targeting signal).</text>
        <dbReference type="EC" id="3.4.19.12"/>
    </reaction>
</comment>
<dbReference type="EnsemblMetazoa" id="ADAC009231-RA">
    <property type="protein sequence ID" value="ADAC009231-PA"/>
    <property type="gene ID" value="ADAC009231"/>
</dbReference>
<keyword evidence="8" id="KW-0378">Hydrolase</keyword>
<feature type="domain" description="DUSP" evidence="7">
    <location>
        <begin position="454"/>
        <end position="678"/>
    </location>
</feature>
<dbReference type="FunCoup" id="W5J6U1">
    <property type="interactions" value="1785"/>
</dbReference>
<reference evidence="8" key="2">
    <citation type="submission" date="2010-05" db="EMBL/GenBank/DDBJ databases">
        <authorList>
            <person name="Almeida L.G."/>
            <person name="Nicolas M.F."/>
            <person name="Souza R.C."/>
            <person name="Vasconcelos A.T.R."/>
        </authorList>
    </citation>
    <scope>NUCLEOTIDE SEQUENCE</scope>
</reference>
<feature type="region of interest" description="Disordered" evidence="4">
    <location>
        <begin position="170"/>
        <end position="196"/>
    </location>
</feature>
<feature type="region of interest" description="Disordered" evidence="4">
    <location>
        <begin position="1582"/>
        <end position="1612"/>
    </location>
</feature>
<dbReference type="VEuPathDB" id="VectorBase:ADAR2_004819"/>
<dbReference type="GO" id="GO:0005794">
    <property type="term" value="C:Golgi apparatus"/>
    <property type="evidence" value="ECO:0007669"/>
    <property type="project" value="TreeGrafter"/>
</dbReference>
<dbReference type="EC" id="3.4.19.12" evidence="2"/>
<dbReference type="InterPro" id="IPR038765">
    <property type="entry name" value="Papain-like_cys_pep_sf"/>
</dbReference>
<reference evidence="8" key="3">
    <citation type="journal article" date="2013" name="Nucleic Acids Res.">
        <title>The genome of Anopheles darlingi, the main neotropical malaria vector.</title>
        <authorList>
            <person name="Marinotti O."/>
            <person name="Cerqueira G.C."/>
            <person name="de Almeida L.G."/>
            <person name="Ferro M.I."/>
            <person name="Loreto E.L."/>
            <person name="Zaha A."/>
            <person name="Teixeira S.M."/>
            <person name="Wespiser A.R."/>
            <person name="Almeida E Silva A."/>
            <person name="Schlindwein A.D."/>
            <person name="Pacheco A.C."/>
            <person name="Silva A.L."/>
            <person name="Graveley B.R."/>
            <person name="Walenz B.P."/>
            <person name="Lima Bde A."/>
            <person name="Ribeiro C.A."/>
            <person name="Nunes-Silva C.G."/>
            <person name="de Carvalho C.R."/>
            <person name="Soares C.M."/>
            <person name="de Menezes C.B."/>
            <person name="Matiolli C."/>
            <person name="Caffrey D."/>
            <person name="Araujo D.A."/>
            <person name="de Oliveira D.M."/>
            <person name="Golenbock D."/>
            <person name="Grisard E.C."/>
            <person name="Fantinatti-Garboggini F."/>
            <person name="de Carvalho F.M."/>
            <person name="Barcellos F.G."/>
            <person name="Prosdocimi F."/>
            <person name="May G."/>
            <person name="Azevedo Junior G.M."/>
            <person name="Guimaraes G.M."/>
            <person name="Goldman G.H."/>
            <person name="Padilha I.Q."/>
            <person name="Batista Jda S."/>
            <person name="Ferro J.A."/>
            <person name="Ribeiro J.M."/>
            <person name="Fietto J.L."/>
            <person name="Dabbas K.M."/>
            <person name="Cerdeira L."/>
            <person name="Agnez-Lima L.F."/>
            <person name="Brocchi M."/>
            <person name="de Carvalho M.O."/>
            <person name="Teixeira Mde M."/>
            <person name="Diniz Maia Mde M."/>
            <person name="Goldman M.H."/>
            <person name="Cruz Schneider M.P."/>
            <person name="Felipe M.S."/>
            <person name="Hungria M."/>
            <person name="Nicolas M.F."/>
            <person name="Pereira M."/>
            <person name="Montes M.A."/>
            <person name="Cantao M.E."/>
            <person name="Vincentz M."/>
            <person name="Rafael M.S."/>
            <person name="Silverman N."/>
            <person name="Stoco P.H."/>
            <person name="Souza R.C."/>
            <person name="Vicentini R."/>
            <person name="Gazzinelli R.T."/>
            <person name="Neves Rde O."/>
            <person name="Silva R."/>
            <person name="Astolfi-Filho S."/>
            <person name="Maciel T.E."/>
            <person name="Urmenyi T.P."/>
            <person name="Tadei W.P."/>
            <person name="Camargo E.P."/>
            <person name="de Vasconcelos A.T."/>
        </authorList>
    </citation>
    <scope>NUCLEOTIDE SEQUENCE</scope>
</reference>
<dbReference type="Pfam" id="PF00443">
    <property type="entry name" value="UCH"/>
    <property type="match status" value="2"/>
</dbReference>
<dbReference type="EMBL" id="ADMH02002101">
    <property type="protein sequence ID" value="ETN59118.1"/>
    <property type="molecule type" value="Genomic_DNA"/>
</dbReference>
<dbReference type="InterPro" id="IPR050185">
    <property type="entry name" value="Ub_carboxyl-term_hydrolase"/>
</dbReference>
<sequence length="2013" mass="220985">MGAKDSKPCCICYEDAVKRENVYCLLDDDETAESSKARDVTDSELRRIKDAFKRSAGTSGSVLSKSSFMQDVLGDGVPPVVADKLYTACGGTAKGIAFKELLCGLVLLTKGTQDEKIKFLWTLYCQESGTHILKQEFQNAIQIETTYQSTNTNIGSLPSIASTTNCNSLSNSNNQSVANRNNNYHQQPQQQHQTLSPSQWNRMQVSLFGQSDRVTFEQFKSWIQMHRGATALSKWLLLDACVNLSSELETPTFYQSLAGVTHLEEQDIGDLEKVFWLLKGAAITGQLDLESLGPLVSPPVPKAALGGVFLAFDENHDGHIDFKELCCGVSAACRGPSVERSKFCFKVFDIDRDGVLNYAEVRQMIDILLSVGLEANANGYRGLTQQKVMAELYRRTRHDSLGQEEEFKEDGVPEFKFSQEDFLIWSIESNANLVQPFLDLLFEVCHIVLGLKPQCRHLEGDIVRGWLAREVRRGYKVGQFWYLVSADWWQHWSQYTAPASPSAASCIHCKTTGASYASNRGGTISMGAGSNGSGQASSTLFVGNALNGGGSGSNAVDEAMICDESFTSNSTESMGDLLGGGGGSLGAVGGGDSSSLGSGSSGISYGRHAGSAPGPIDNSSLIAPHMFKQIPTLTGEGGRLKRDTTLVQHRDFELVPDSLWKALAQWYGGPLPLPRQVIQPQANADVELELYPLNLRILRHQSQPAAHQQQHQMSTAGGGSAWASMSGGYGALTAGSYPTSVSNVSTVLQPPKKYLAYTAAFSRLATVRQVGEFLCQRLKLRVEDIRLWHLVPTPTGISEFPYMLEEDHLTLNELSIADNDQVLLEIRNKDLTWPEELGSLALTQGGTGTSLERRGTVASIQSQHPPGATGLHNLGNTCFMNAALQVLFNTQPLTQYFIKRMHLYELNTANKMGTKGQLVLRYAELLRDVWTASTRSIAPLKLRFCVTKHAPQFSGGGQHDSQELLDWLLDSLHEDLNRVMEKPYSELKDSDGRSDVIVAAEAWNQHHARNQSIIVDLFYGQLKSKVTCQGCGRDSVRFDPFSLLSLPLPVENYTYCEVLVMLLDGSVPVKYGLRLNSEMKYWDLKKQLSELCNGALDPEQMLICELSNSQIRFILPNEQRIKPSTACELYVYELPKVDSVLRSRAGSELGINIEKGLKDIQRNQDPHQLTTSSINTTLSSVSSSSSSSSSSSAATTDDTVAITGRKPMVSGPTGNANGHNHQLSGGTALPLGNNGLHGTVSSGGGCGGNGATVANRRTSATSKVSRCFGNTLCMPPNMLCFKHIPEVSASPDSTFIYGGGELTGYGNNGYGSSNTNSNANNYISHQQHVPSKDPNRSKTISTANLLSNTDNGWHNGNGAMMAGYDLASQRQQQQLYDCNDCDNGMYMADDMMPVYTMQHPDAISLSAISKRPQPAYGFGTAAHPKANYLIAVHRKLSRQDTYFLSHHKSKPGLFGVPLLIPCYDAVTNKELYCSVWLQVARLLSPLPPTPPDQSNHATDCDDSLGYDFPFTLRAVASGGRMCALCPWSRFCRGCEIPCNDEPLLQGLLSSGFATVNSGSNSSTPNLSSREQTPTFRRKVYATNSSGSSSLDGNGGGAAQPNHHQPSSLSGSPLSTLQNCINTRSIQIAIDWDPTALHLRYQSTRERLWTEHESVAICRKQQTEPVDLDHCLRAFTSEEKLEQWYHCSHCKQKKPATKKLQIWKLPPILIVHLKRFNYVNGKWVKSQKVVNFPYEDFDPTPYLASVPQETILRHRDLLEGVGTLRGDGRNHDCHDEFVEFDREMSMIDEAGDELSVGSLQVNGVKDHDAEEELEEDKEVDVQDSEARSNSIITPAIAGTHHVAYARQRNDREEDVNGGAGSESGPRSKSSASVRSSDSTRRQRLVSTSLTKTPVVDGELTDFHQHPLKPDCDPFELKYQLYAAVCHSGMLNGGHYISYAANPNGSWYCYNDSSCREIPTRPKIDPSTAYLLFYERRDLDYGPFLPKVDGKQVPSESLLDADDSDNDLKKMCSLM</sequence>
<dbReference type="SMART" id="SM00695">
    <property type="entry name" value="DUSP"/>
    <property type="match status" value="1"/>
</dbReference>
<dbReference type="SMART" id="SM00054">
    <property type="entry name" value="EFh"/>
    <property type="match status" value="2"/>
</dbReference>
<dbReference type="OMA" id="TWVQHCT"/>
<dbReference type="GO" id="GO:0006508">
    <property type="term" value="P:proteolysis"/>
    <property type="evidence" value="ECO:0007669"/>
    <property type="project" value="UniProtKB-KW"/>
</dbReference>
<dbReference type="InterPro" id="IPR001394">
    <property type="entry name" value="Peptidase_C19_UCH"/>
</dbReference>
<keyword evidence="10" id="KW-1185">Reference proteome</keyword>
<dbReference type="InterPro" id="IPR002048">
    <property type="entry name" value="EF_hand_dom"/>
</dbReference>
<dbReference type="PROSITE" id="PS00972">
    <property type="entry name" value="USP_1"/>
    <property type="match status" value="1"/>
</dbReference>
<dbReference type="Gene3D" id="3.10.20.90">
    <property type="entry name" value="Phosphatidylinositol 3-kinase Catalytic Subunit, Chain A, domain 1"/>
    <property type="match status" value="1"/>
</dbReference>
<dbReference type="GO" id="GO:0004843">
    <property type="term" value="F:cysteine-type deubiquitinase activity"/>
    <property type="evidence" value="ECO:0007669"/>
    <property type="project" value="UniProtKB-EC"/>
</dbReference>
<gene>
    <name evidence="8" type="ORF">AND_009231</name>
</gene>
<reference evidence="9" key="4">
    <citation type="submission" date="2015-06" db="UniProtKB">
        <authorList>
            <consortium name="EnsemblMetazoa"/>
        </authorList>
    </citation>
    <scope>IDENTIFICATION</scope>
</reference>
<dbReference type="InterPro" id="IPR057368">
    <property type="entry name" value="USP32_N"/>
</dbReference>
<dbReference type="PROSITE" id="PS00018">
    <property type="entry name" value="EF_HAND_1"/>
    <property type="match status" value="2"/>
</dbReference>
<evidence type="ECO:0000259" key="6">
    <source>
        <dbReference type="PROSITE" id="PS50235"/>
    </source>
</evidence>
<keyword evidence="8" id="KW-0645">Protease</keyword>
<accession>W5J6U1</accession>
<dbReference type="Gene3D" id="1.10.238.10">
    <property type="entry name" value="EF-hand"/>
    <property type="match status" value="2"/>
</dbReference>
<dbReference type="Pfam" id="PF13202">
    <property type="entry name" value="EF-hand_5"/>
    <property type="match status" value="2"/>
</dbReference>
<dbReference type="InterPro" id="IPR035927">
    <property type="entry name" value="DUSP-like_sf"/>
</dbReference>
<evidence type="ECO:0000313" key="10">
    <source>
        <dbReference type="Proteomes" id="UP000000673"/>
    </source>
</evidence>
<dbReference type="InterPro" id="IPR018247">
    <property type="entry name" value="EF_Hand_1_Ca_BS"/>
</dbReference>
<evidence type="ECO:0000256" key="3">
    <source>
        <dbReference type="ARBA" id="ARBA00022837"/>
    </source>
</evidence>
<organism evidence="8">
    <name type="scientific">Anopheles darlingi</name>
    <name type="common">Mosquito</name>
    <dbReference type="NCBI Taxonomy" id="43151"/>
    <lineage>
        <taxon>Eukaryota</taxon>
        <taxon>Metazoa</taxon>
        <taxon>Ecdysozoa</taxon>
        <taxon>Arthropoda</taxon>
        <taxon>Hexapoda</taxon>
        <taxon>Insecta</taxon>
        <taxon>Pterygota</taxon>
        <taxon>Neoptera</taxon>
        <taxon>Endopterygota</taxon>
        <taxon>Diptera</taxon>
        <taxon>Nematocera</taxon>
        <taxon>Culicoidea</taxon>
        <taxon>Culicidae</taxon>
        <taxon>Anophelinae</taxon>
        <taxon>Anopheles</taxon>
    </lineage>
</organism>
<dbReference type="InterPro" id="IPR018200">
    <property type="entry name" value="USP_CS"/>
</dbReference>
<dbReference type="PROSITE" id="PS50222">
    <property type="entry name" value="EF_HAND_2"/>
    <property type="match status" value="2"/>
</dbReference>
<dbReference type="PROSITE" id="PS51283">
    <property type="entry name" value="DUSP"/>
    <property type="match status" value="1"/>
</dbReference>
<dbReference type="CDD" id="cd00051">
    <property type="entry name" value="EFh"/>
    <property type="match status" value="1"/>
</dbReference>
<dbReference type="PRINTS" id="PR00450">
    <property type="entry name" value="RECOVERIN"/>
</dbReference>
<dbReference type="InterPro" id="IPR028889">
    <property type="entry name" value="USP"/>
</dbReference>
<dbReference type="eggNOG" id="KOG1870">
    <property type="taxonomic scope" value="Eukaryota"/>
</dbReference>
<feature type="compositionally biased region" description="Low complexity" evidence="4">
    <location>
        <begin position="1173"/>
        <end position="1203"/>
    </location>
</feature>
<dbReference type="FunFam" id="3.90.70.10:FF:000221">
    <property type="entry name" value="Ubiquitin-specific peptidase 32"/>
    <property type="match status" value="1"/>
</dbReference>
<dbReference type="FunFam" id="3.90.70.10:FF:000132">
    <property type="entry name" value="Ubiquitin carboxyl-terminal hydrolase 32"/>
    <property type="match status" value="1"/>
</dbReference>
<dbReference type="STRING" id="43151.W5J6U1"/>
<proteinExistence type="predicted"/>
<dbReference type="SUPFAM" id="SSF143791">
    <property type="entry name" value="DUSP-like"/>
    <property type="match status" value="1"/>
</dbReference>
<dbReference type="FunFam" id="3.10.20.90:FF:000218">
    <property type="entry name" value="Ubiquitin carboxyl-terminal hydrolase 32"/>
    <property type="match status" value="1"/>
</dbReference>
<dbReference type="SUPFAM" id="SSF54001">
    <property type="entry name" value="Cysteine proteinases"/>
    <property type="match status" value="1"/>
</dbReference>
<dbReference type="VEuPathDB" id="VectorBase:ADAC009231"/>
<reference evidence="8 10" key="1">
    <citation type="journal article" date="2010" name="BMC Genomics">
        <title>Combination of measures distinguishes pre-miRNAs from other stem-loops in the genome of the newly sequenced Anopheles darlingi.</title>
        <authorList>
            <person name="Mendes N.D."/>
            <person name="Freitas A.T."/>
            <person name="Vasconcelos A.T."/>
            <person name="Sagot M.F."/>
        </authorList>
    </citation>
    <scope>NUCLEOTIDE SEQUENCE</scope>
</reference>
<evidence type="ECO:0000256" key="2">
    <source>
        <dbReference type="ARBA" id="ARBA00012759"/>
    </source>
</evidence>
<feature type="compositionally biased region" description="Low complexity" evidence="4">
    <location>
        <begin position="1862"/>
        <end position="1875"/>
    </location>
</feature>
<evidence type="ECO:0000313" key="9">
    <source>
        <dbReference type="EnsemblMetazoa" id="ADAC009231-PA"/>
    </source>
</evidence>
<dbReference type="GO" id="GO:0016579">
    <property type="term" value="P:protein deubiquitination"/>
    <property type="evidence" value="ECO:0007669"/>
    <property type="project" value="InterPro"/>
</dbReference>
<feature type="compositionally biased region" description="Acidic residues" evidence="4">
    <location>
        <begin position="1808"/>
        <end position="1822"/>
    </location>
</feature>
<feature type="domain" description="EF-hand" evidence="5">
    <location>
        <begin position="336"/>
        <end position="371"/>
    </location>
</feature>